<proteinExistence type="evidence at transcript level"/>
<dbReference type="GO" id="GO:0003723">
    <property type="term" value="F:RNA binding"/>
    <property type="evidence" value="ECO:0007669"/>
    <property type="project" value="UniProtKB-UniRule"/>
</dbReference>
<evidence type="ECO:0000256" key="2">
    <source>
        <dbReference type="SAM" id="MobiDB-lite"/>
    </source>
</evidence>
<feature type="domain" description="RRM" evidence="3">
    <location>
        <begin position="67"/>
        <end position="154"/>
    </location>
</feature>
<sequence>MNTNIMLKRGLESLTSTAATTRFSSCLSLRLFRSDAAAAAVNAPASSVLNTVNPHTPIYAGVIPIGGRVRLANLPKKRNIDRDLKSAMQGVPGIINIVPAVTGNKKTRDPICKGFAFVDFKRKKDAVRCVELCAGQTITFGKIQKQIKCEVVNAQSSSSSLQLSKNPGALPLPSEQGTKVRQENAPKKKLISKKKVKKVLEIPGSAKRLKIEKKSILTRIFSKYGSRPVVASKDN</sequence>
<dbReference type="InterPro" id="IPR012677">
    <property type="entry name" value="Nucleotide-bd_a/b_plait_sf"/>
</dbReference>
<evidence type="ECO:0000313" key="4">
    <source>
        <dbReference type="EMBL" id="AFK44582.1"/>
    </source>
</evidence>
<dbReference type="PROSITE" id="PS50102">
    <property type="entry name" value="RRM"/>
    <property type="match status" value="1"/>
</dbReference>
<dbReference type="InterPro" id="IPR000504">
    <property type="entry name" value="RRM_dom"/>
</dbReference>
<evidence type="ECO:0000256" key="1">
    <source>
        <dbReference type="PROSITE-ProRule" id="PRU00176"/>
    </source>
</evidence>
<dbReference type="CDD" id="cd00590">
    <property type="entry name" value="RRM_SF"/>
    <property type="match status" value="1"/>
</dbReference>
<dbReference type="OrthoDB" id="1912879at2759"/>
<name>I3SWE0_LOTJA</name>
<keyword evidence="1" id="KW-0694">RNA-binding</keyword>
<dbReference type="KEGG" id="lja:130739957"/>
<dbReference type="SUPFAM" id="SSF54928">
    <property type="entry name" value="RNA-binding domain, RBD"/>
    <property type="match status" value="1"/>
</dbReference>
<dbReference type="AlphaFoldDB" id="I3SWE0"/>
<accession>I3SWE0</accession>
<dbReference type="GeneID" id="130739957"/>
<dbReference type="PANTHER" id="PTHR37200">
    <property type="entry name" value="RNA-BINDING (RRM/RBD/RNP MOTIFS) FAMILY PROTEIN"/>
    <property type="match status" value="1"/>
</dbReference>
<dbReference type="Gene3D" id="3.30.70.330">
    <property type="match status" value="1"/>
</dbReference>
<organism evidence="4">
    <name type="scientific">Lotus japonicus</name>
    <name type="common">Lotus corniculatus var. japonicus</name>
    <dbReference type="NCBI Taxonomy" id="34305"/>
    <lineage>
        <taxon>Eukaryota</taxon>
        <taxon>Viridiplantae</taxon>
        <taxon>Streptophyta</taxon>
        <taxon>Embryophyta</taxon>
        <taxon>Tracheophyta</taxon>
        <taxon>Spermatophyta</taxon>
        <taxon>Magnoliopsida</taxon>
        <taxon>eudicotyledons</taxon>
        <taxon>Gunneridae</taxon>
        <taxon>Pentapetalae</taxon>
        <taxon>rosids</taxon>
        <taxon>fabids</taxon>
        <taxon>Fabales</taxon>
        <taxon>Fabaceae</taxon>
        <taxon>Papilionoideae</taxon>
        <taxon>50 kb inversion clade</taxon>
        <taxon>NPAAA clade</taxon>
        <taxon>Hologalegina</taxon>
        <taxon>robinioid clade</taxon>
        <taxon>Loteae</taxon>
        <taxon>Lotus</taxon>
    </lineage>
</organism>
<dbReference type="EMBL" id="BT144788">
    <property type="protein sequence ID" value="AFK44582.1"/>
    <property type="molecule type" value="mRNA"/>
</dbReference>
<dbReference type="InterPro" id="IPR035979">
    <property type="entry name" value="RBD_domain_sf"/>
</dbReference>
<dbReference type="RefSeq" id="XP_057448416.1">
    <property type="nucleotide sequence ID" value="XM_057592433.1"/>
</dbReference>
<dbReference type="PANTHER" id="PTHR37200:SF1">
    <property type="entry name" value="RNA-BINDING (RRM_RBD_RNP MOTIFS) FAMILY PROTEIN"/>
    <property type="match status" value="1"/>
</dbReference>
<evidence type="ECO:0000259" key="3">
    <source>
        <dbReference type="PROSITE" id="PS50102"/>
    </source>
</evidence>
<protein>
    <recommendedName>
        <fullName evidence="3">RRM domain-containing protein</fullName>
    </recommendedName>
</protein>
<feature type="region of interest" description="Disordered" evidence="2">
    <location>
        <begin position="160"/>
        <end position="188"/>
    </location>
</feature>
<reference evidence="4" key="1">
    <citation type="submission" date="2012-05" db="EMBL/GenBank/DDBJ databases">
        <authorList>
            <person name="Krishnakumar V."/>
            <person name="Cheung F."/>
            <person name="Xiao Y."/>
            <person name="Chan A."/>
            <person name="Moskal W.A."/>
            <person name="Town C.D."/>
        </authorList>
    </citation>
    <scope>NUCLEOTIDE SEQUENCE</scope>
</reference>